<sequence>MSTDIEISIRNGADSLEPLLNDEDVKDLYSRLGEYYPEITKIFHKHGMDIFTPFVADREYFQREIWTINVKIRDAIPPVLPAVPTSNLKGLPQASEESGSNIMGENAGGGVGLASGLLGLPPLILPEPVATPKPTSSIQLHTSHGDNQPQLGLESYRGDIDLDIIPARNIISLPEIDDDMVDYIPEPASDGQATECLIGLAFAVPSTIHLDEDDLQNSNNSCGPGTLFQAGAESKKGKRPETNVQSYDIGVLLRLDLIHKQPLFHAHFEGGDDIESMVTTRTMEAIYRILVDLENTVKFDDVHQIRTIIQRSEDGTKHETCNSLVLAFSSAGFEIPEESMKYDFFDQTILTMRTSTWKVHKDNLRANIKHFKSARQANVEKEGMMIDNEKGRVLDKGKEKAVDKGKGKAVDVGYYEEDPHDSLGLRLDSSLELFD</sequence>
<organism evidence="1 2">
    <name type="scientific">Agaricus bisporus var. burnettii</name>
    <dbReference type="NCBI Taxonomy" id="192524"/>
    <lineage>
        <taxon>Eukaryota</taxon>
        <taxon>Fungi</taxon>
        <taxon>Dikarya</taxon>
        <taxon>Basidiomycota</taxon>
        <taxon>Agaricomycotina</taxon>
        <taxon>Agaricomycetes</taxon>
        <taxon>Agaricomycetidae</taxon>
        <taxon>Agaricales</taxon>
        <taxon>Agaricineae</taxon>
        <taxon>Agaricaceae</taxon>
        <taxon>Agaricus</taxon>
    </lineage>
</organism>
<protein>
    <submittedName>
        <fullName evidence="1">Uncharacterized protein</fullName>
    </submittedName>
</protein>
<accession>A0A8H7C3C0</accession>
<dbReference type="Proteomes" id="UP000629468">
    <property type="component" value="Unassembled WGS sequence"/>
</dbReference>
<gene>
    <name evidence="1" type="ORF">Agabi119p4_9504</name>
</gene>
<reference evidence="1 2" key="1">
    <citation type="journal article" name="Sci. Rep.">
        <title>Telomere-to-telomere assembled and centromere annotated genomes of the two main subspecies of the button mushroom Agaricus bisporus reveal especially polymorphic chromosome ends.</title>
        <authorList>
            <person name="Sonnenberg A.S.M."/>
            <person name="Sedaghat-Telgerd N."/>
            <person name="Lavrijssen B."/>
            <person name="Ohm R.A."/>
            <person name="Hendrickx P.M."/>
            <person name="Scholtmeijer K."/>
            <person name="Baars J.J.P."/>
            <person name="van Peer A."/>
        </authorList>
    </citation>
    <scope>NUCLEOTIDE SEQUENCE [LARGE SCALE GENOMIC DNA]</scope>
    <source>
        <strain evidence="1 2">H119_p4</strain>
    </source>
</reference>
<proteinExistence type="predicted"/>
<name>A0A8H7C3C0_AGABI</name>
<dbReference type="EMBL" id="JABXXO010000013">
    <property type="protein sequence ID" value="KAF7761512.1"/>
    <property type="molecule type" value="Genomic_DNA"/>
</dbReference>
<dbReference type="AlphaFoldDB" id="A0A8H7C3C0"/>
<comment type="caution">
    <text evidence="1">The sequence shown here is derived from an EMBL/GenBank/DDBJ whole genome shotgun (WGS) entry which is preliminary data.</text>
</comment>
<evidence type="ECO:0000313" key="1">
    <source>
        <dbReference type="EMBL" id="KAF7761512.1"/>
    </source>
</evidence>
<evidence type="ECO:0000313" key="2">
    <source>
        <dbReference type="Proteomes" id="UP000629468"/>
    </source>
</evidence>